<accession>A0A0H4A3C6</accession>
<protein>
    <recommendedName>
        <fullName evidence="2">Type II secretion system protein</fullName>
    </recommendedName>
</protein>
<evidence type="ECO:0008006" key="2">
    <source>
        <dbReference type="Google" id="ProtNLM"/>
    </source>
</evidence>
<name>A0A0H4A3C6_9VIBR</name>
<proteinExistence type="predicted"/>
<sequence>MRRPQKTQRGFLIISMLIVLGLLTAFGMEWANALEKNKVKNEANSFYNHVLFLRQQLHAYTTMRYQLGFGVNQSTIYPSILSQLVPDFYPACSKADNEAGRCKPYNQTPWGKINDRDYRIVGVGGTPSKPDFYRAELDIKLPPANDEAYKYEREATLSLFSKIPSIVFDEANNLITLRIDRPDKAFAYDGLVKRSGDDSTLLGDWDIGGLFGITNAKDVTLKASNGSQIPVSTKLSESTTAIHGQWVDKPLCVQGQTPHANLSISSIDIDTRHYALLGGLKPYIMTSTATRWRVGISISVKIKSTGREAILTSGEALLTAYCR</sequence>
<dbReference type="AlphaFoldDB" id="A0A0H4A3C6"/>
<organism evidence="1">
    <name type="scientific">Vibrio tasmaniensis</name>
    <dbReference type="NCBI Taxonomy" id="212663"/>
    <lineage>
        <taxon>Bacteria</taxon>
        <taxon>Pseudomonadati</taxon>
        <taxon>Pseudomonadota</taxon>
        <taxon>Gammaproteobacteria</taxon>
        <taxon>Vibrionales</taxon>
        <taxon>Vibrionaceae</taxon>
        <taxon>Vibrio</taxon>
    </lineage>
</organism>
<dbReference type="EMBL" id="KP795691">
    <property type="protein sequence ID" value="AKN40326.1"/>
    <property type="molecule type" value="Genomic_DNA"/>
</dbReference>
<evidence type="ECO:0000313" key="1">
    <source>
        <dbReference type="EMBL" id="AKN40326.1"/>
    </source>
</evidence>
<dbReference type="EMBL" id="KP795704">
    <property type="protein sequence ID" value="AKN40721.1"/>
    <property type="molecule type" value="Genomic_DNA"/>
</dbReference>
<reference evidence="1" key="1">
    <citation type="journal article" date="2015" name="MBio">
        <title>Eco-Evolutionary Dynamics of Episomes among Ecologically Cohesive Bacterial Populations.</title>
        <authorList>
            <person name="Xue H."/>
            <person name="Cordero O.X."/>
            <person name="Camas F.M."/>
            <person name="Trimble W."/>
            <person name="Meyer F."/>
            <person name="Guglielmini J."/>
            <person name="Rocha E.P."/>
            <person name="Polz M.F."/>
        </authorList>
    </citation>
    <scope>NUCLEOTIDE SEQUENCE</scope>
    <source>
        <strain evidence="1">FF_112</strain>
    </source>
</reference>